<gene>
    <name evidence="3" type="ORF">MmonteBS_37000</name>
    <name evidence="4" type="ORF">NJB18185_44270</name>
</gene>
<dbReference type="Proteomes" id="UP001139505">
    <property type="component" value="Unassembled WGS sequence"/>
</dbReference>
<dbReference type="AlphaFoldDB" id="A0AA37PRH6"/>
<dbReference type="Gene3D" id="1.10.287.1060">
    <property type="entry name" value="ESAT-6-like"/>
    <property type="match status" value="1"/>
</dbReference>
<reference evidence="4" key="3">
    <citation type="journal article" date="2022" name="Microbiol. Resour. Announc.">
        <title>Draft Genome Sequences of Eight Mycobacterium montefiorense Strains Isolated from Salamanders in Captivity.</title>
        <authorList>
            <person name="Komine T."/>
            <person name="Ihara H."/>
            <person name="Fukano H."/>
            <person name="Hoshino Y."/>
            <person name="Kurata O."/>
            <person name="Wada S."/>
        </authorList>
    </citation>
    <scope>NUCLEOTIDE SEQUENCE</scope>
    <source>
        <strain evidence="4">NJB18185</strain>
    </source>
</reference>
<evidence type="ECO:0000313" key="6">
    <source>
        <dbReference type="Proteomes" id="UP001139505"/>
    </source>
</evidence>
<dbReference type="RefSeq" id="WP_133251026.1">
    <property type="nucleotide sequence ID" value="NZ_BFCH01000019.1"/>
</dbReference>
<evidence type="ECO:0000313" key="3">
    <source>
        <dbReference type="EMBL" id="GBG39328.1"/>
    </source>
</evidence>
<evidence type="ECO:0000256" key="1">
    <source>
        <dbReference type="SAM" id="MobiDB-lite"/>
    </source>
</evidence>
<reference evidence="5" key="2">
    <citation type="submission" date="2018-04" db="EMBL/GenBank/DDBJ databases">
        <title>Draft genome sequence of Mycobacterium montefiorense isolated from Japanese black salamander.</title>
        <authorList>
            <person name="Fukano H."/>
            <person name="Yoshida M."/>
            <person name="Shimizu A."/>
            <person name="Iwao H."/>
            <person name="Kurata O."/>
            <person name="Katayama Y."/>
            <person name="Omatsu T."/>
            <person name="Mizutani T."/>
            <person name="Wada S."/>
            <person name="Hoshino Y."/>
        </authorList>
    </citation>
    <scope>NUCLEOTIDE SEQUENCE [LARGE SCALE GENOMIC DNA]</scope>
    <source>
        <strain evidence="5">BS</strain>
    </source>
</reference>
<keyword evidence="5" id="KW-1185">Reference proteome</keyword>
<proteinExistence type="predicted"/>
<dbReference type="EMBL" id="BQYH01000056">
    <property type="protein sequence ID" value="GKU74656.1"/>
    <property type="molecule type" value="Genomic_DNA"/>
</dbReference>
<dbReference type="SUPFAM" id="SSF140453">
    <property type="entry name" value="EsxAB dimer-like"/>
    <property type="match status" value="1"/>
</dbReference>
<reference evidence="3" key="1">
    <citation type="journal article" date="2018" name="Genome Announc.">
        <title>Draft Genome Sequence of Mycobacterium montefiorense Isolated from Japanese Black Salamander (Hynobius nigrescens).</title>
        <authorList>
            <person name="Fukano H."/>
            <person name="Yoshida M."/>
            <person name="Shimizu A."/>
            <person name="Iwao H."/>
            <person name="Katayama Y."/>
            <person name="Omatsu T."/>
            <person name="Mizutani T."/>
            <person name="Kurata O."/>
            <person name="Wada S."/>
            <person name="Hoshino Y."/>
        </authorList>
    </citation>
    <scope>NUCLEOTIDE SEQUENCE</scope>
    <source>
        <strain evidence="3">BS</strain>
    </source>
</reference>
<dbReference type="Pfam" id="PF21814">
    <property type="entry name" value="DUF6883"/>
    <property type="match status" value="1"/>
</dbReference>
<protein>
    <recommendedName>
        <fullName evidence="2">DUF6883 domain-containing protein</fullName>
    </recommendedName>
</protein>
<sequence length="240" mass="26092">MTTPFQQDLNNQAAQTNTFAELVDKTAANNQELGAAANSLRNNAQGPMADAFQNAADEIKQVCQTNNSTLGSITGTLQQGISMVEQQEETGASYFKSIGSEETVSPQPGRSIDGAAESSGRAGQIVASAEADRVEPESLKNKLTKYCLNSEHPKGKDKARVFKSALGFDLTNYEDLQHQIVFDSGKAVQKGIDQYGTRYEQRILVTGPNGAMKNVLCAFIRKLDEDFVRLTTAYVDNKKK</sequence>
<organism evidence="4 6">
    <name type="scientific">Mycobacterium montefiorense</name>
    <dbReference type="NCBI Taxonomy" id="154654"/>
    <lineage>
        <taxon>Bacteria</taxon>
        <taxon>Bacillati</taxon>
        <taxon>Actinomycetota</taxon>
        <taxon>Actinomycetes</taxon>
        <taxon>Mycobacteriales</taxon>
        <taxon>Mycobacteriaceae</taxon>
        <taxon>Mycobacterium</taxon>
        <taxon>Mycobacterium simiae complex</taxon>
    </lineage>
</organism>
<dbReference type="Proteomes" id="UP000245060">
    <property type="component" value="Unassembled WGS sequence"/>
</dbReference>
<evidence type="ECO:0000313" key="4">
    <source>
        <dbReference type="EMBL" id="GKU74656.1"/>
    </source>
</evidence>
<evidence type="ECO:0000259" key="2">
    <source>
        <dbReference type="Pfam" id="PF21814"/>
    </source>
</evidence>
<dbReference type="InterPro" id="IPR049250">
    <property type="entry name" value="DUF6883"/>
</dbReference>
<dbReference type="InterPro" id="IPR036689">
    <property type="entry name" value="ESAT-6-like_sf"/>
</dbReference>
<reference evidence="4" key="4">
    <citation type="submission" date="2022-04" db="EMBL/GenBank/DDBJ databases">
        <authorList>
            <person name="Komine T."/>
            <person name="Fukano H."/>
            <person name="Wada S."/>
        </authorList>
    </citation>
    <scope>NUCLEOTIDE SEQUENCE</scope>
    <source>
        <strain evidence="4">NJB18185</strain>
    </source>
</reference>
<comment type="caution">
    <text evidence="4">The sequence shown here is derived from an EMBL/GenBank/DDBJ whole genome shotgun (WGS) entry which is preliminary data.</text>
</comment>
<feature type="region of interest" description="Disordered" evidence="1">
    <location>
        <begin position="100"/>
        <end position="133"/>
    </location>
</feature>
<feature type="domain" description="DUF6883" evidence="2">
    <location>
        <begin position="140"/>
        <end position="236"/>
    </location>
</feature>
<evidence type="ECO:0000313" key="5">
    <source>
        <dbReference type="Proteomes" id="UP000245060"/>
    </source>
</evidence>
<name>A0AA37PRH6_9MYCO</name>
<dbReference type="EMBL" id="BFCH01000019">
    <property type="protein sequence ID" value="GBG39328.1"/>
    <property type="molecule type" value="Genomic_DNA"/>
</dbReference>
<accession>A0AA37PRH6</accession>